<keyword evidence="2" id="KW-1185">Reference proteome</keyword>
<dbReference type="KEGG" id="vg:5659410"/>
<reference evidence="1 2" key="1">
    <citation type="journal article" date="2007" name="Virology">
        <title>Sequence and annotation of the 369-kb NY-2A and the 345-kb AR158 viruses that infect Chlorella NC64A.</title>
        <authorList>
            <person name="Fitzgerald L.A."/>
            <person name="Graves M.V."/>
            <person name="Li X."/>
            <person name="Feldblyum T."/>
            <person name="Nierman W.C."/>
            <person name="Van Etten J.L."/>
        </authorList>
    </citation>
    <scope>NUCLEOTIDE SEQUENCE [LARGE SCALE GENOMIC DNA]</scope>
    <source>
        <strain evidence="1 2">NY-2A</strain>
    </source>
</reference>
<dbReference type="EMBL" id="DQ491002">
    <property type="protein sequence ID" value="ABT14537.1"/>
    <property type="molecule type" value="Genomic_DNA"/>
</dbReference>
<sequence>MIIISPIFRRRYNFIPSFTFCFGSWATPVHSRIHNLHIVDSFHQINFTRPRRSTISRNVTRIQPYTWPETLPWMRKFQTSF</sequence>
<organismHost>
    <name type="scientific">Chlorella</name>
    <dbReference type="NCBI Taxonomy" id="3071"/>
</organismHost>
<evidence type="ECO:0000313" key="2">
    <source>
        <dbReference type="Proteomes" id="UP000202419"/>
    </source>
</evidence>
<dbReference type="RefSeq" id="YP_001497334.1">
    <property type="nucleotide sequence ID" value="NC_009898.1"/>
</dbReference>
<proteinExistence type="predicted"/>
<dbReference type="GeneID" id="5659410"/>
<evidence type="ECO:0000313" key="1">
    <source>
        <dbReference type="EMBL" id="ABT14537.1"/>
    </source>
</evidence>
<accession>A7IW13</accession>
<name>A7IW13_PBCVN</name>
<organism evidence="1 2">
    <name type="scientific">Paramecium bursaria Chlorella virus NY2A</name>
    <name type="common">PBCV-NY2A</name>
    <dbReference type="NCBI Taxonomy" id="46021"/>
    <lineage>
        <taxon>Viruses</taxon>
        <taxon>Varidnaviria</taxon>
        <taxon>Bamfordvirae</taxon>
        <taxon>Nucleocytoviricota</taxon>
        <taxon>Megaviricetes</taxon>
        <taxon>Algavirales</taxon>
        <taxon>Phycodnaviridae</taxon>
        <taxon>Chlorovirus</taxon>
        <taxon>Chlorovirus americanus</taxon>
    </lineage>
</organism>
<dbReference type="Proteomes" id="UP000202419">
    <property type="component" value="Segment"/>
</dbReference>
<gene>
    <name evidence="1" type="primary">b138R</name>
    <name evidence="1" type="ORF">NY2A_b138R</name>
</gene>
<protein>
    <submittedName>
        <fullName evidence="1">Uncharacterized protein b138R</fullName>
    </submittedName>
</protein>